<dbReference type="Proteomes" id="UP000030980">
    <property type="component" value="Unassembled WGS sequence"/>
</dbReference>
<evidence type="ECO:0000313" key="4">
    <source>
        <dbReference type="Proteomes" id="UP000186079"/>
    </source>
</evidence>
<reference evidence="1 3" key="1">
    <citation type="submission" date="2014-11" db="EMBL/GenBank/DDBJ databases">
        <title>Genome sequence of Pseudomonas tuomuerensis JCM 14085.</title>
        <authorList>
            <person name="Shin S.-K."/>
            <person name="Yi H."/>
        </authorList>
    </citation>
    <scope>NUCLEOTIDE SEQUENCE [LARGE SCALE GENOMIC DNA]</scope>
    <source>
        <strain evidence="1 3">JCM 14085</strain>
    </source>
</reference>
<evidence type="ECO:0000313" key="2">
    <source>
        <dbReference type="EMBL" id="SIR03212.1"/>
    </source>
</evidence>
<dbReference type="PATRIC" id="fig|706570.3.peg.2146"/>
<organism evidence="1 3">
    <name type="scientific">Pseudomonas flexibilis</name>
    <dbReference type="NCBI Taxonomy" id="706570"/>
    <lineage>
        <taxon>Bacteria</taxon>
        <taxon>Pseudomonadati</taxon>
        <taxon>Pseudomonadota</taxon>
        <taxon>Gammaproteobacteria</taxon>
        <taxon>Pseudomonadales</taxon>
        <taxon>Pseudomonadaceae</taxon>
        <taxon>Pseudomonas</taxon>
    </lineage>
</organism>
<dbReference type="Proteomes" id="UP000186079">
    <property type="component" value="Unassembled WGS sequence"/>
</dbReference>
<gene>
    <name evidence="1" type="ORF">PT85_12120</name>
    <name evidence="2" type="ORF">SAMN05421672_11382</name>
</gene>
<dbReference type="EMBL" id="JTAK01000004">
    <property type="protein sequence ID" value="KHO64915.1"/>
    <property type="molecule type" value="Genomic_DNA"/>
</dbReference>
<dbReference type="AlphaFoldDB" id="A0A0B3BQP0"/>
<reference evidence="2 4" key="2">
    <citation type="submission" date="2017-01" db="EMBL/GenBank/DDBJ databases">
        <authorList>
            <person name="Mah S.A."/>
            <person name="Swanson W.J."/>
            <person name="Moy G.W."/>
            <person name="Vacquier V.D."/>
        </authorList>
    </citation>
    <scope>NUCLEOTIDE SEQUENCE [LARGE SCALE GENOMIC DNA]</scope>
    <source>
        <strain evidence="2 4">ATCC 29606</strain>
    </source>
</reference>
<name>A0A0B3BQP0_9PSED</name>
<dbReference type="STRING" id="706570.PT85_12120"/>
<evidence type="ECO:0000313" key="1">
    <source>
        <dbReference type="EMBL" id="KHO64915.1"/>
    </source>
</evidence>
<evidence type="ECO:0000313" key="3">
    <source>
        <dbReference type="Proteomes" id="UP000030980"/>
    </source>
</evidence>
<accession>A0A0B2D916</accession>
<dbReference type="RefSeq" id="WP_027590217.1">
    <property type="nucleotide sequence ID" value="NZ_FMUP01000002.1"/>
</dbReference>
<keyword evidence="3" id="KW-1185">Reference proteome</keyword>
<dbReference type="OrthoDB" id="6902825at2"/>
<protein>
    <submittedName>
        <fullName evidence="1">Uncharacterized protein</fullName>
    </submittedName>
</protein>
<accession>A0A0B3BQP0</accession>
<sequence>MPFDSEHFERLLQQARQQADQAAAQGDAQLQHAAFLTLLEAVRQLGAASGDWRRMVARATEDFQHDEGI</sequence>
<dbReference type="EMBL" id="FTMC01000013">
    <property type="protein sequence ID" value="SIR03212.1"/>
    <property type="molecule type" value="Genomic_DNA"/>
</dbReference>
<proteinExistence type="predicted"/>